<feature type="domain" description="Phospholipid/glycerol acyltransferase" evidence="2">
    <location>
        <begin position="83"/>
        <end position="225"/>
    </location>
</feature>
<dbReference type="SMART" id="SM00563">
    <property type="entry name" value="PlsC"/>
    <property type="match status" value="1"/>
</dbReference>
<dbReference type="EMBL" id="JARWAI010000005">
    <property type="protein sequence ID" value="MDR5874919.1"/>
    <property type="molecule type" value="Genomic_DNA"/>
</dbReference>
<keyword evidence="4" id="KW-1185">Reference proteome</keyword>
<organism evidence="3 4">
    <name type="scientific">Vreelandella gomseomensis</name>
    <dbReference type="NCBI Taxonomy" id="370766"/>
    <lineage>
        <taxon>Bacteria</taxon>
        <taxon>Pseudomonadati</taxon>
        <taxon>Pseudomonadota</taxon>
        <taxon>Gammaproteobacteria</taxon>
        <taxon>Oceanospirillales</taxon>
        <taxon>Halomonadaceae</taxon>
        <taxon>Vreelandella</taxon>
    </lineage>
</organism>
<reference evidence="3 4" key="1">
    <citation type="submission" date="2023-04" db="EMBL/GenBank/DDBJ databases">
        <title>A long-awaited taxogenomic arrangement of the family Halomonadaceae.</title>
        <authorList>
            <person name="De La Haba R."/>
            <person name="Chuvochina M."/>
            <person name="Wittouck S."/>
            <person name="Arahal D.R."/>
            <person name="Sanchez-Porro C."/>
            <person name="Hugenholtz P."/>
            <person name="Ventosa A."/>
        </authorList>
    </citation>
    <scope>NUCLEOTIDE SEQUENCE [LARGE SCALE GENOMIC DNA]</scope>
    <source>
        <strain evidence="3 4">DSM 18042</strain>
    </source>
</reference>
<accession>A0ABU1GCZ5</accession>
<dbReference type="InterPro" id="IPR002123">
    <property type="entry name" value="Plipid/glycerol_acylTrfase"/>
</dbReference>
<comment type="caution">
    <text evidence="3">The sequence shown here is derived from an EMBL/GenBank/DDBJ whole genome shotgun (WGS) entry which is preliminary data.</text>
</comment>
<dbReference type="Proteomes" id="UP001269267">
    <property type="component" value="Unassembled WGS sequence"/>
</dbReference>
<keyword evidence="1" id="KW-0812">Transmembrane</keyword>
<keyword evidence="1" id="KW-1133">Transmembrane helix</keyword>
<dbReference type="SUPFAM" id="SSF69593">
    <property type="entry name" value="Glycerol-3-phosphate (1)-acyltransferase"/>
    <property type="match status" value="1"/>
</dbReference>
<dbReference type="Pfam" id="PF01553">
    <property type="entry name" value="Acyltransferase"/>
    <property type="match status" value="1"/>
</dbReference>
<dbReference type="PANTHER" id="PTHR10983:SF16">
    <property type="entry name" value="LYSOCARDIOLIPIN ACYLTRANSFERASE 1"/>
    <property type="match status" value="1"/>
</dbReference>
<feature type="transmembrane region" description="Helical" evidence="1">
    <location>
        <begin position="12"/>
        <end position="33"/>
    </location>
</feature>
<proteinExistence type="predicted"/>
<sequence>MPMLKGTVSVTLLVLNTLFWGIPLTTLTLLKLVTAGRLKNIVQEGINRVALNWIGVNLWWMRSWIKPQLNATLPETLGTDQWWLVISNHRSWTDIFMLLLVLHRRIPMPRFFVKRQLLWIPVVGLAFWSLEFPIMRRITRDQIARNPTLATIDREATQRMCARARQAPIAIFNFVEGTRFTPHKHASQQSPYRHLLRPKAGGVAQVLNLLGDQLDGILDVTLSYANPKPSFWGFLCGQEAPVTLQARILEVPAWMLTADYHADTQHKEHFHTWINALWQEKDRQLDAQIDHA</sequence>
<dbReference type="PANTHER" id="PTHR10983">
    <property type="entry name" value="1-ACYLGLYCEROL-3-PHOSPHATE ACYLTRANSFERASE-RELATED"/>
    <property type="match status" value="1"/>
</dbReference>
<dbReference type="CDD" id="cd07990">
    <property type="entry name" value="LPLAT_LCLAT1-like"/>
    <property type="match status" value="1"/>
</dbReference>
<gene>
    <name evidence="3" type="ORF">QC815_08270</name>
</gene>
<name>A0ABU1GCZ5_9GAMM</name>
<dbReference type="NCBIfam" id="NF010621">
    <property type="entry name" value="PRK14014.1"/>
    <property type="match status" value="1"/>
</dbReference>
<dbReference type="RefSeq" id="WP_230446878.1">
    <property type="nucleotide sequence ID" value="NZ_JARWAI010000005.1"/>
</dbReference>
<protein>
    <submittedName>
        <fullName evidence="3">Acetyltransferase</fullName>
    </submittedName>
</protein>
<keyword evidence="1" id="KW-0472">Membrane</keyword>
<evidence type="ECO:0000313" key="3">
    <source>
        <dbReference type="EMBL" id="MDR5874919.1"/>
    </source>
</evidence>
<evidence type="ECO:0000256" key="1">
    <source>
        <dbReference type="SAM" id="Phobius"/>
    </source>
</evidence>
<evidence type="ECO:0000313" key="4">
    <source>
        <dbReference type="Proteomes" id="UP001269267"/>
    </source>
</evidence>
<evidence type="ECO:0000259" key="2">
    <source>
        <dbReference type="SMART" id="SM00563"/>
    </source>
</evidence>